<sequence length="103" mass="10929">MRLADGSVLVVGGGRPGQSDEAGCDPHSLADAERYDAAASGEWRPDTGLPWWCSYHRAVLLRSGQVLVMGGADDAMLTAGFQNATVYDPWTRTWTATTAMVAG</sequence>
<dbReference type="RefSeq" id="WP_329394630.1">
    <property type="nucleotide sequence ID" value="NZ_CP109019.1"/>
</dbReference>
<dbReference type="Gene3D" id="2.130.10.80">
    <property type="entry name" value="Galactose oxidase/kelch, beta-propeller"/>
    <property type="match status" value="1"/>
</dbReference>
<name>A0ABZ1XBM2_9ACTN</name>
<dbReference type="InterPro" id="IPR015915">
    <property type="entry name" value="Kelch-typ_b-propeller"/>
</dbReference>
<protein>
    <submittedName>
        <fullName evidence="2">Uncharacterized protein</fullName>
    </submittedName>
</protein>
<gene>
    <name evidence="2" type="ORF">OG515_00515</name>
</gene>
<accession>A0ABZ1XBM2</accession>
<evidence type="ECO:0000313" key="3">
    <source>
        <dbReference type="Proteomes" id="UP001432060"/>
    </source>
</evidence>
<reference evidence="2" key="1">
    <citation type="submission" date="2022-10" db="EMBL/GenBank/DDBJ databases">
        <title>The complete genomes of actinobacterial strains from the NBC collection.</title>
        <authorList>
            <person name="Joergensen T.S."/>
            <person name="Alvarez Arevalo M."/>
            <person name="Sterndorff E.B."/>
            <person name="Faurdal D."/>
            <person name="Vuksanovic O."/>
            <person name="Mourched A.-S."/>
            <person name="Charusanti P."/>
            <person name="Shaw S."/>
            <person name="Blin K."/>
            <person name="Weber T."/>
        </authorList>
    </citation>
    <scope>NUCLEOTIDE SEQUENCE</scope>
    <source>
        <strain evidence="2">NBC_00668</strain>
    </source>
</reference>
<dbReference type="EMBL" id="CP109019">
    <property type="protein sequence ID" value="WUT80774.1"/>
    <property type="molecule type" value="Genomic_DNA"/>
</dbReference>
<dbReference type="InterPro" id="IPR037293">
    <property type="entry name" value="Gal_Oxidase_central_sf"/>
</dbReference>
<dbReference type="SUPFAM" id="SSF117281">
    <property type="entry name" value="Kelch motif"/>
    <property type="match status" value="1"/>
</dbReference>
<keyword evidence="3" id="KW-1185">Reference proteome</keyword>
<dbReference type="Proteomes" id="UP001432060">
    <property type="component" value="Chromosome"/>
</dbReference>
<evidence type="ECO:0000313" key="2">
    <source>
        <dbReference type="EMBL" id="WUT80774.1"/>
    </source>
</evidence>
<feature type="region of interest" description="Disordered" evidence="1">
    <location>
        <begin position="1"/>
        <end position="27"/>
    </location>
</feature>
<evidence type="ECO:0000256" key="1">
    <source>
        <dbReference type="SAM" id="MobiDB-lite"/>
    </source>
</evidence>
<proteinExistence type="predicted"/>
<organism evidence="2 3">
    <name type="scientific">Streptomyces melanogenes</name>
    <dbReference type="NCBI Taxonomy" id="67326"/>
    <lineage>
        <taxon>Bacteria</taxon>
        <taxon>Bacillati</taxon>
        <taxon>Actinomycetota</taxon>
        <taxon>Actinomycetes</taxon>
        <taxon>Kitasatosporales</taxon>
        <taxon>Streptomycetaceae</taxon>
        <taxon>Streptomyces</taxon>
    </lineage>
</organism>